<evidence type="ECO:0000256" key="1">
    <source>
        <dbReference type="ARBA" id="ARBA00004651"/>
    </source>
</evidence>
<protein>
    <submittedName>
        <fullName evidence="10">ABC transporter permease subunit</fullName>
    </submittedName>
</protein>
<keyword evidence="5 7" id="KW-1133">Transmembrane helix</keyword>
<dbReference type="RefSeq" id="WP_308490781.1">
    <property type="nucleotide sequence ID" value="NZ_JAVFCB010000016.1"/>
</dbReference>
<keyword evidence="2 7" id="KW-0813">Transport</keyword>
<reference evidence="10 11" key="1">
    <citation type="submission" date="2023-08" db="EMBL/GenBank/DDBJ databases">
        <title>Microbacterium sp. nov., isolated from a waste landfill.</title>
        <authorList>
            <person name="Wen W."/>
        </authorList>
    </citation>
    <scope>NUCLEOTIDE SEQUENCE [LARGE SCALE GENOMIC DNA]</scope>
    <source>
        <strain evidence="10 11">ASV81</strain>
    </source>
</reference>
<evidence type="ECO:0000313" key="10">
    <source>
        <dbReference type="EMBL" id="MDQ4215830.1"/>
    </source>
</evidence>
<evidence type="ECO:0000256" key="5">
    <source>
        <dbReference type="ARBA" id="ARBA00022989"/>
    </source>
</evidence>
<dbReference type="Proteomes" id="UP001230289">
    <property type="component" value="Unassembled WGS sequence"/>
</dbReference>
<comment type="similarity">
    <text evidence="7">Belongs to the binding-protein-dependent transport system permease family.</text>
</comment>
<keyword evidence="11" id="KW-1185">Reference proteome</keyword>
<dbReference type="SUPFAM" id="SSF161098">
    <property type="entry name" value="MetI-like"/>
    <property type="match status" value="1"/>
</dbReference>
<feature type="transmembrane region" description="Helical" evidence="7">
    <location>
        <begin position="57"/>
        <end position="75"/>
    </location>
</feature>
<dbReference type="InterPro" id="IPR035906">
    <property type="entry name" value="MetI-like_sf"/>
</dbReference>
<dbReference type="PANTHER" id="PTHR43227">
    <property type="entry name" value="BLL4140 PROTEIN"/>
    <property type="match status" value="1"/>
</dbReference>
<dbReference type="InterPro" id="IPR000515">
    <property type="entry name" value="MetI-like"/>
</dbReference>
<accession>A0ABU0XL02</accession>
<feature type="transmembrane region" description="Helical" evidence="7">
    <location>
        <begin position="163"/>
        <end position="183"/>
    </location>
</feature>
<dbReference type="Gene3D" id="1.10.3720.10">
    <property type="entry name" value="MetI-like"/>
    <property type="match status" value="1"/>
</dbReference>
<name>A0ABU0XL02_9MICO</name>
<dbReference type="InterPro" id="IPR050809">
    <property type="entry name" value="UgpAE/MalFG_permease"/>
</dbReference>
<feature type="transmembrane region" description="Helical" evidence="7">
    <location>
        <begin position="121"/>
        <end position="142"/>
    </location>
</feature>
<dbReference type="CDD" id="cd06261">
    <property type="entry name" value="TM_PBP2"/>
    <property type="match status" value="1"/>
</dbReference>
<evidence type="ECO:0000313" key="11">
    <source>
        <dbReference type="Proteomes" id="UP001230289"/>
    </source>
</evidence>
<proteinExistence type="inferred from homology"/>
<evidence type="ECO:0000256" key="3">
    <source>
        <dbReference type="ARBA" id="ARBA00022475"/>
    </source>
</evidence>
<gene>
    <name evidence="10" type="ORF">RBR11_18090</name>
</gene>
<evidence type="ECO:0000259" key="9">
    <source>
        <dbReference type="PROSITE" id="PS50928"/>
    </source>
</evidence>
<keyword evidence="4 7" id="KW-0812">Transmembrane</keyword>
<dbReference type="PROSITE" id="PS50928">
    <property type="entry name" value="ABC_TM1"/>
    <property type="match status" value="1"/>
</dbReference>
<evidence type="ECO:0000256" key="2">
    <source>
        <dbReference type="ARBA" id="ARBA00022448"/>
    </source>
</evidence>
<evidence type="ECO:0000256" key="4">
    <source>
        <dbReference type="ARBA" id="ARBA00022692"/>
    </source>
</evidence>
<keyword evidence="3" id="KW-1003">Cell membrane</keyword>
<organism evidence="10 11">
    <name type="scientific">Microbacterium capsulatum</name>
    <dbReference type="NCBI Taxonomy" id="3041921"/>
    <lineage>
        <taxon>Bacteria</taxon>
        <taxon>Bacillati</taxon>
        <taxon>Actinomycetota</taxon>
        <taxon>Actinomycetes</taxon>
        <taxon>Micrococcales</taxon>
        <taxon>Microbacteriaceae</taxon>
        <taxon>Microbacterium</taxon>
    </lineage>
</organism>
<comment type="subcellular location">
    <subcellularLocation>
        <location evidence="1 7">Cell membrane</location>
        <topology evidence="1 7">Multi-pass membrane protein</topology>
    </subcellularLocation>
</comment>
<feature type="domain" description="ABC transmembrane type-1" evidence="9">
    <location>
        <begin position="117"/>
        <end position="331"/>
    </location>
</feature>
<evidence type="ECO:0000256" key="6">
    <source>
        <dbReference type="ARBA" id="ARBA00023136"/>
    </source>
</evidence>
<dbReference type="Pfam" id="PF00528">
    <property type="entry name" value="BPD_transp_1"/>
    <property type="match status" value="1"/>
</dbReference>
<evidence type="ECO:0000256" key="7">
    <source>
        <dbReference type="RuleBase" id="RU363032"/>
    </source>
</evidence>
<dbReference type="EMBL" id="JAVFCB010000016">
    <property type="protein sequence ID" value="MDQ4215830.1"/>
    <property type="molecule type" value="Genomic_DNA"/>
</dbReference>
<comment type="caution">
    <text evidence="10">The sequence shown here is derived from an EMBL/GenBank/DDBJ whole genome shotgun (WGS) entry which is preliminary data.</text>
</comment>
<sequence length="350" mass="38330">MSSYSEATAHRAPTRVDDAPSAEAPSKPLADVTVPSADPVPAKRKRSLWARIKRDRMMLLLIAPGFLYFVVFHWLPLPGNIVAFEDYQPYLGFIDSAWVGLDNFVKIFGDPTFWQALRNTLVITGLQLVLFFPIPIVLALLLNSIMSGRIRKFVQSVVYLPHFLGWVIIVSIFGQVLGATGVVPHLMQALGMQPFQAMTTPWFFPFLVSIQSAWKDAGWGTIIFLAALMNIDQELYEAAAVDGAGPWQRMRKITIPGIMPVIILLLILNLGSILSVGFEQIVLQRDNVGAGAGEVLDTWVYFNGIQNGQWGPAAAVGLVKGVVGLALVLGANKVAHLFGQEGVYSSDNNK</sequence>
<dbReference type="PANTHER" id="PTHR43227:SF11">
    <property type="entry name" value="BLL4140 PROTEIN"/>
    <property type="match status" value="1"/>
</dbReference>
<evidence type="ECO:0000256" key="8">
    <source>
        <dbReference type="SAM" id="MobiDB-lite"/>
    </source>
</evidence>
<feature type="region of interest" description="Disordered" evidence="8">
    <location>
        <begin position="1"/>
        <end position="36"/>
    </location>
</feature>
<feature type="transmembrane region" description="Helical" evidence="7">
    <location>
        <begin position="258"/>
        <end position="278"/>
    </location>
</feature>
<keyword evidence="6 7" id="KW-0472">Membrane</keyword>